<evidence type="ECO:0000313" key="4">
    <source>
        <dbReference type="EMBL" id="KON88221.1"/>
    </source>
</evidence>
<evidence type="ECO:0000313" key="5">
    <source>
        <dbReference type="Proteomes" id="UP000037109"/>
    </source>
</evidence>
<dbReference type="InterPro" id="IPR051044">
    <property type="entry name" value="MAG_DAG_Lipase"/>
</dbReference>
<dbReference type="AlphaFoldDB" id="A0A0M0GFK6"/>
<feature type="active site" description="Charge relay system" evidence="1">
    <location>
        <position position="194"/>
    </location>
</feature>
<dbReference type="InterPro" id="IPR029058">
    <property type="entry name" value="AB_hydrolase_fold"/>
</dbReference>
<evidence type="ECO:0000259" key="3">
    <source>
        <dbReference type="Pfam" id="PF12146"/>
    </source>
</evidence>
<organism evidence="4 5">
    <name type="scientific">Sporosarcina globispora</name>
    <name type="common">Bacillus globisporus</name>
    <dbReference type="NCBI Taxonomy" id="1459"/>
    <lineage>
        <taxon>Bacteria</taxon>
        <taxon>Bacillati</taxon>
        <taxon>Bacillota</taxon>
        <taxon>Bacilli</taxon>
        <taxon>Bacillales</taxon>
        <taxon>Caryophanaceae</taxon>
        <taxon>Sporosarcina</taxon>
    </lineage>
</organism>
<feature type="active site" description="Nucleophile" evidence="1">
    <location>
        <position position="97"/>
    </location>
</feature>
<dbReference type="PANTHER" id="PTHR11614">
    <property type="entry name" value="PHOSPHOLIPASE-RELATED"/>
    <property type="match status" value="1"/>
</dbReference>
<dbReference type="Proteomes" id="UP000037109">
    <property type="component" value="Unassembled WGS sequence"/>
</dbReference>
<dbReference type="RefSeq" id="WP_053435592.1">
    <property type="nucleotide sequence ID" value="NZ_LGUF01000007.1"/>
</dbReference>
<feature type="domain" description="Serine aminopeptidase S33" evidence="3">
    <location>
        <begin position="23"/>
        <end position="126"/>
    </location>
</feature>
<feature type="binding site" evidence="2">
    <location>
        <position position="98"/>
    </location>
    <ligand>
        <name>substrate</name>
    </ligand>
</feature>
<dbReference type="GO" id="GO:0052689">
    <property type="term" value="F:carboxylic ester hydrolase activity"/>
    <property type="evidence" value="ECO:0007669"/>
    <property type="project" value="InterPro"/>
</dbReference>
<dbReference type="InterPro" id="IPR022742">
    <property type="entry name" value="Hydrolase_4"/>
</dbReference>
<feature type="binding site" evidence="2">
    <location>
        <position position="29"/>
    </location>
    <ligand>
        <name>substrate</name>
    </ligand>
</feature>
<keyword evidence="5" id="KW-1185">Reference proteome</keyword>
<dbReference type="PIRSF" id="PIRSF017388">
    <property type="entry name" value="Esterase_lipase"/>
    <property type="match status" value="1"/>
</dbReference>
<dbReference type="PATRIC" id="fig|1459.3.peg.3571"/>
<gene>
    <name evidence="4" type="ORF">AF332_16355</name>
</gene>
<dbReference type="EMBL" id="LGUF01000007">
    <property type="protein sequence ID" value="KON88221.1"/>
    <property type="molecule type" value="Genomic_DNA"/>
</dbReference>
<sequence>MKERYPVLNGAESFYYEGNEIGILITHGFLGTPQSVRFLGESFAKLGYTIFAPRLKGHGTHYKDMENTSYEDWYAEAEKGYQFLKEKCSSVYAAGQSMGGALTLWLAGEYPEIAGIVLINAALRVPCYEYLKGKTNPRYIDEGAPDIKKEGVEEITYGKVPVPSIFELQKIMERTPVLLPSIKTPVLGFKSIEDHVVPAACTDFILEKIGSAKKKAISLYNSYHVASMDHDNEKIVNITHQYIQKNQVDSLSLV</sequence>
<proteinExistence type="predicted"/>
<dbReference type="Gene3D" id="3.40.50.1820">
    <property type="entry name" value="alpha/beta hydrolase"/>
    <property type="match status" value="1"/>
</dbReference>
<comment type="caution">
    <text evidence="4">The sequence shown here is derived from an EMBL/GenBank/DDBJ whole genome shotgun (WGS) entry which is preliminary data.</text>
</comment>
<evidence type="ECO:0000256" key="1">
    <source>
        <dbReference type="PIRSR" id="PIRSR017388-1"/>
    </source>
</evidence>
<accession>A0A0M0GFK6</accession>
<protein>
    <recommendedName>
        <fullName evidence="3">Serine aminopeptidase S33 domain-containing protein</fullName>
    </recommendedName>
</protein>
<dbReference type="SUPFAM" id="SSF53474">
    <property type="entry name" value="alpha/beta-Hydrolases"/>
    <property type="match status" value="1"/>
</dbReference>
<dbReference type="InterPro" id="IPR012354">
    <property type="entry name" value="Esterase_lipase"/>
</dbReference>
<feature type="active site" description="Charge relay system" evidence="1">
    <location>
        <position position="224"/>
    </location>
</feature>
<dbReference type="OrthoDB" id="9800213at2"/>
<name>A0A0M0GFK6_SPOGL</name>
<evidence type="ECO:0000256" key="2">
    <source>
        <dbReference type="PIRSR" id="PIRSR017388-2"/>
    </source>
</evidence>
<dbReference type="STRING" id="1459.AF332_16355"/>
<reference evidence="5" key="1">
    <citation type="submission" date="2015-07" db="EMBL/GenBank/DDBJ databases">
        <title>Fjat-10036 dsm4.</title>
        <authorList>
            <person name="Liu B."/>
            <person name="Wang J."/>
            <person name="Zhu Y."/>
            <person name="Liu G."/>
            <person name="Chen Q."/>
            <person name="Chen Z."/>
            <person name="Lan J."/>
            <person name="Che J."/>
            <person name="Ge C."/>
            <person name="Shi H."/>
            <person name="Pan Z."/>
            <person name="Liu X."/>
        </authorList>
    </citation>
    <scope>NUCLEOTIDE SEQUENCE [LARGE SCALE GENOMIC DNA]</scope>
    <source>
        <strain evidence="5">DSM 4</strain>
    </source>
</reference>
<dbReference type="Pfam" id="PF12146">
    <property type="entry name" value="Hydrolase_4"/>
    <property type="match status" value="1"/>
</dbReference>